<dbReference type="RefSeq" id="WP_145781036.1">
    <property type="nucleotide sequence ID" value="NZ_VIWZ01000001.1"/>
</dbReference>
<evidence type="ECO:0000313" key="2">
    <source>
        <dbReference type="Proteomes" id="UP000317685"/>
    </source>
</evidence>
<protein>
    <submittedName>
        <fullName evidence="1">Uncharacterized protein</fullName>
    </submittedName>
</protein>
<comment type="caution">
    <text evidence="1">The sequence shown here is derived from an EMBL/GenBank/DDBJ whole genome shotgun (WGS) entry which is preliminary data.</text>
</comment>
<dbReference type="GeneID" id="300128676"/>
<evidence type="ECO:0000313" key="1">
    <source>
        <dbReference type="EMBL" id="TWG17779.1"/>
    </source>
</evidence>
<organism evidence="1 2">
    <name type="scientific">Micromonospora taraxaci</name>
    <dbReference type="NCBI Taxonomy" id="1316803"/>
    <lineage>
        <taxon>Bacteria</taxon>
        <taxon>Bacillati</taxon>
        <taxon>Actinomycetota</taxon>
        <taxon>Actinomycetes</taxon>
        <taxon>Micromonosporales</taxon>
        <taxon>Micromonosporaceae</taxon>
        <taxon>Micromonospora</taxon>
    </lineage>
</organism>
<dbReference type="OrthoDB" id="9974396at2"/>
<keyword evidence="2" id="KW-1185">Reference proteome</keyword>
<name>A0A561W1N3_9ACTN</name>
<sequence length="193" mass="21915">MTTGRATRLSTSQGYYWHAMLLGNRTLARRVLTTAKPDNRALAAVLAGMFKVTVRWLRPDLDSPEEIHQFAERVTMRLQAASDVTADEIALLVTEQFADVPEVDITPPRRVAAQWGVIVTATVGLGLAPGNLDRLISEAEGLARQWGIDVVAYRPGPLLRWRFEMAEGRWYGYSARERWRTERMGAFVDWWRD</sequence>
<gene>
    <name evidence="1" type="ORF">FHU34_113121</name>
</gene>
<dbReference type="AlphaFoldDB" id="A0A561W1N3"/>
<proteinExistence type="predicted"/>
<accession>A0A561W1N3</accession>
<dbReference type="Proteomes" id="UP000317685">
    <property type="component" value="Unassembled WGS sequence"/>
</dbReference>
<dbReference type="EMBL" id="VIWZ01000001">
    <property type="protein sequence ID" value="TWG17779.1"/>
    <property type="molecule type" value="Genomic_DNA"/>
</dbReference>
<reference evidence="1 2" key="1">
    <citation type="submission" date="2019-06" db="EMBL/GenBank/DDBJ databases">
        <title>Sequencing the genomes of 1000 actinobacteria strains.</title>
        <authorList>
            <person name="Klenk H.-P."/>
        </authorList>
    </citation>
    <scope>NUCLEOTIDE SEQUENCE [LARGE SCALE GENOMIC DNA]</scope>
    <source>
        <strain evidence="1 2">DSM 45885</strain>
    </source>
</reference>